<keyword evidence="3 4" id="KW-0472">Membrane</keyword>
<protein>
    <recommendedName>
        <fullName evidence="4">Copper transport protein</fullName>
    </recommendedName>
</protein>
<dbReference type="InterPro" id="IPR007274">
    <property type="entry name" value="Cop_transporter"/>
</dbReference>
<evidence type="ECO:0000256" key="1">
    <source>
        <dbReference type="ARBA" id="ARBA00022692"/>
    </source>
</evidence>
<dbReference type="GO" id="GO:0016020">
    <property type="term" value="C:membrane"/>
    <property type="evidence" value="ECO:0007669"/>
    <property type="project" value="UniProtKB-SubCell"/>
</dbReference>
<reference evidence="5 6" key="1">
    <citation type="submission" date="2024-04" db="EMBL/GenBank/DDBJ databases">
        <authorList>
            <consortium name="Genoscope - CEA"/>
            <person name="William W."/>
        </authorList>
    </citation>
    <scope>NUCLEOTIDE SEQUENCE [LARGE SCALE GENOMIC DNA]</scope>
</reference>
<sequence length="208" mass="23435">MMGMYFDTNATMTDILFHKWNTYSIGDAILASFLSLLFTVLFEGLKTLKSFVILMKKRAPLNDGQQRNTAAGEDGPNSSQTDLLISLRIPLSQNVRHWRIKFHIIESSLFVVSFFWGYLLMLLVMTYSVWLVVAVILGSGLGYFIFNPISQHLAWKYSAVKPKVKPPCCSGDLPETSGLHTQEPYGERSSLLEVRRNYNAISSSNQGV</sequence>
<keyword evidence="6" id="KW-1185">Reference proteome</keyword>
<keyword evidence="4" id="KW-0813">Transport</keyword>
<proteinExistence type="inferred from homology"/>
<dbReference type="EMBL" id="CAXITT010000052">
    <property type="protein sequence ID" value="CAL1529649.1"/>
    <property type="molecule type" value="Genomic_DNA"/>
</dbReference>
<keyword evidence="1 4" id="KW-0812">Transmembrane</keyword>
<accession>A0AAV2HA08</accession>
<keyword evidence="4" id="KW-0406">Ion transport</keyword>
<evidence type="ECO:0000256" key="4">
    <source>
        <dbReference type="RuleBase" id="RU367022"/>
    </source>
</evidence>
<name>A0AAV2HA08_LYMST</name>
<evidence type="ECO:0000256" key="3">
    <source>
        <dbReference type="ARBA" id="ARBA00023136"/>
    </source>
</evidence>
<comment type="similarity">
    <text evidence="4">Belongs to the copper transporter (Ctr) (TC 1.A.56) family. SLC31A subfamily.</text>
</comment>
<feature type="transmembrane region" description="Helical" evidence="4">
    <location>
        <begin position="127"/>
        <end position="146"/>
    </location>
</feature>
<feature type="transmembrane region" description="Helical" evidence="4">
    <location>
        <begin position="102"/>
        <end position="121"/>
    </location>
</feature>
<keyword evidence="2 4" id="KW-1133">Transmembrane helix</keyword>
<comment type="subcellular location">
    <subcellularLocation>
        <location evidence="4">Membrane</location>
        <topology evidence="4">Multi-pass membrane protein</topology>
    </subcellularLocation>
</comment>
<dbReference type="AlphaFoldDB" id="A0AAV2HA08"/>
<feature type="transmembrane region" description="Helical" evidence="4">
    <location>
        <begin position="20"/>
        <end position="42"/>
    </location>
</feature>
<comment type="caution">
    <text evidence="5">The sequence shown here is derived from an EMBL/GenBank/DDBJ whole genome shotgun (WGS) entry which is preliminary data.</text>
</comment>
<evidence type="ECO:0000313" key="5">
    <source>
        <dbReference type="EMBL" id="CAL1529649.1"/>
    </source>
</evidence>
<keyword evidence="4" id="KW-0187">Copper transport</keyword>
<dbReference type="PANTHER" id="PTHR12483:SF115">
    <property type="entry name" value="COPPER TRANSPORT PROTEIN"/>
    <property type="match status" value="1"/>
</dbReference>
<gene>
    <name evidence="5" type="ORF">GSLYS_00003804001</name>
</gene>
<evidence type="ECO:0000313" key="6">
    <source>
        <dbReference type="Proteomes" id="UP001497497"/>
    </source>
</evidence>
<evidence type="ECO:0000256" key="2">
    <source>
        <dbReference type="ARBA" id="ARBA00022989"/>
    </source>
</evidence>
<dbReference type="GO" id="GO:0005375">
    <property type="term" value="F:copper ion transmembrane transporter activity"/>
    <property type="evidence" value="ECO:0007669"/>
    <property type="project" value="UniProtKB-UniRule"/>
</dbReference>
<organism evidence="5 6">
    <name type="scientific">Lymnaea stagnalis</name>
    <name type="common">Great pond snail</name>
    <name type="synonym">Helix stagnalis</name>
    <dbReference type="NCBI Taxonomy" id="6523"/>
    <lineage>
        <taxon>Eukaryota</taxon>
        <taxon>Metazoa</taxon>
        <taxon>Spiralia</taxon>
        <taxon>Lophotrochozoa</taxon>
        <taxon>Mollusca</taxon>
        <taxon>Gastropoda</taxon>
        <taxon>Heterobranchia</taxon>
        <taxon>Euthyneura</taxon>
        <taxon>Panpulmonata</taxon>
        <taxon>Hygrophila</taxon>
        <taxon>Lymnaeoidea</taxon>
        <taxon>Lymnaeidae</taxon>
        <taxon>Lymnaea</taxon>
    </lineage>
</organism>
<dbReference type="Pfam" id="PF04145">
    <property type="entry name" value="Ctr"/>
    <property type="match status" value="1"/>
</dbReference>
<dbReference type="PANTHER" id="PTHR12483">
    <property type="entry name" value="SOLUTE CARRIER FAMILY 31 COPPER TRANSPORTERS"/>
    <property type="match status" value="1"/>
</dbReference>
<keyword evidence="4" id="KW-0186">Copper</keyword>
<dbReference type="Proteomes" id="UP001497497">
    <property type="component" value="Unassembled WGS sequence"/>
</dbReference>